<evidence type="ECO:0000313" key="5">
    <source>
        <dbReference type="Proteomes" id="UP000236488"/>
    </source>
</evidence>
<organism evidence="4 5">
    <name type="scientific">Rubneribacter badeniensis</name>
    <dbReference type="NCBI Taxonomy" id="2070688"/>
    <lineage>
        <taxon>Bacteria</taxon>
        <taxon>Bacillati</taxon>
        <taxon>Actinomycetota</taxon>
        <taxon>Coriobacteriia</taxon>
        <taxon>Eggerthellales</taxon>
        <taxon>Eggerthellaceae</taxon>
        <taxon>Rubneribacter</taxon>
    </lineage>
</organism>
<dbReference type="RefSeq" id="WP_087195747.1">
    <property type="nucleotide sequence ID" value="NZ_PPEL01000009.1"/>
</dbReference>
<keyword evidence="1" id="KW-0092">Biotin</keyword>
<evidence type="ECO:0000313" key="4">
    <source>
        <dbReference type="EMBL" id="PNV66074.1"/>
    </source>
</evidence>
<dbReference type="EMBL" id="DYZL01000028">
    <property type="protein sequence ID" value="HJH42434.1"/>
    <property type="molecule type" value="Genomic_DNA"/>
</dbReference>
<gene>
    <name evidence="4" type="ORF">C2L80_03270</name>
    <name evidence="3" type="ORF">K8V16_01390</name>
</gene>
<dbReference type="AlphaFoldDB" id="A0A2K2U722"/>
<feature type="domain" description="Lipoyl-binding" evidence="2">
    <location>
        <begin position="1"/>
        <end position="69"/>
    </location>
</feature>
<dbReference type="EMBL" id="PPEL01000009">
    <property type="protein sequence ID" value="PNV66074.1"/>
    <property type="molecule type" value="Genomic_DNA"/>
</dbReference>
<dbReference type="InterPro" id="IPR011053">
    <property type="entry name" value="Single_hybrid_motif"/>
</dbReference>
<dbReference type="PANTHER" id="PTHR45266">
    <property type="entry name" value="OXALOACETATE DECARBOXYLASE ALPHA CHAIN"/>
    <property type="match status" value="1"/>
</dbReference>
<dbReference type="CDD" id="cd06850">
    <property type="entry name" value="biotinyl_domain"/>
    <property type="match status" value="1"/>
</dbReference>
<dbReference type="InterPro" id="IPR050709">
    <property type="entry name" value="Biotin_Carboxyl_Carrier/Decarb"/>
</dbReference>
<dbReference type="Pfam" id="PF00364">
    <property type="entry name" value="Biotin_lipoyl"/>
    <property type="match status" value="1"/>
</dbReference>
<dbReference type="InterPro" id="IPR000089">
    <property type="entry name" value="Biotin_lipoyl"/>
</dbReference>
<keyword evidence="5" id="KW-1185">Reference proteome</keyword>
<evidence type="ECO:0000256" key="1">
    <source>
        <dbReference type="ARBA" id="ARBA00023267"/>
    </source>
</evidence>
<reference evidence="3" key="2">
    <citation type="journal article" date="2021" name="PeerJ">
        <title>Extensive microbial diversity within the chicken gut microbiome revealed by metagenomics and culture.</title>
        <authorList>
            <person name="Gilroy R."/>
            <person name="Ravi A."/>
            <person name="Getino M."/>
            <person name="Pursley I."/>
            <person name="Horton D.L."/>
            <person name="Alikhan N.F."/>
            <person name="Baker D."/>
            <person name="Gharbi K."/>
            <person name="Hall N."/>
            <person name="Watson M."/>
            <person name="Adriaenssens E.M."/>
            <person name="Foster-Nyarko E."/>
            <person name="Jarju S."/>
            <person name="Secka A."/>
            <person name="Antonio M."/>
            <person name="Oren A."/>
            <person name="Chaudhuri R.R."/>
            <person name="La Ragione R."/>
            <person name="Hildebrand F."/>
            <person name="Pallen M.J."/>
        </authorList>
    </citation>
    <scope>NUCLEOTIDE SEQUENCE</scope>
    <source>
        <strain evidence="3">USAMLcec12-2067</strain>
    </source>
</reference>
<sequence length="69" mass="7636">MDVKSRVPGKMLEINVKVGDEVHEKDILGVMEAMKMRQSIACPANGMVKEVRFSVGDRVNAGDVMFVIE</sequence>
<dbReference type="PANTHER" id="PTHR45266:SF3">
    <property type="entry name" value="OXALOACETATE DECARBOXYLASE ALPHA CHAIN"/>
    <property type="match status" value="1"/>
</dbReference>
<dbReference type="SUPFAM" id="SSF51230">
    <property type="entry name" value="Single hybrid motif"/>
    <property type="match status" value="1"/>
</dbReference>
<comment type="caution">
    <text evidence="4">The sequence shown here is derived from an EMBL/GenBank/DDBJ whole genome shotgun (WGS) entry which is preliminary data.</text>
</comment>
<evidence type="ECO:0000259" key="2">
    <source>
        <dbReference type="PROSITE" id="PS50968"/>
    </source>
</evidence>
<reference evidence="3" key="3">
    <citation type="submission" date="2021-09" db="EMBL/GenBank/DDBJ databases">
        <authorList>
            <person name="Gilroy R."/>
        </authorList>
    </citation>
    <scope>NUCLEOTIDE SEQUENCE</scope>
    <source>
        <strain evidence="3">USAMLcec12-2067</strain>
    </source>
</reference>
<dbReference type="Gene3D" id="2.40.50.100">
    <property type="match status" value="1"/>
</dbReference>
<accession>A0A2K2U722</accession>
<evidence type="ECO:0000313" key="3">
    <source>
        <dbReference type="EMBL" id="HJH42434.1"/>
    </source>
</evidence>
<name>A0A2K2U722_9ACTN</name>
<dbReference type="PROSITE" id="PS50968">
    <property type="entry name" value="BIOTINYL_LIPOYL"/>
    <property type="match status" value="1"/>
</dbReference>
<dbReference type="Proteomes" id="UP000789325">
    <property type="component" value="Unassembled WGS sequence"/>
</dbReference>
<dbReference type="Proteomes" id="UP000236488">
    <property type="component" value="Unassembled WGS sequence"/>
</dbReference>
<reference evidence="4 5" key="1">
    <citation type="journal article" date="2018" name="Int. J. Syst. Evol. Microbiol.">
        <title>Rubneribacter badeniensis gen. nov., sp. nov. and Enteroscipio rubneri gen. nov., sp. nov., new members of the Eggerthellaceae isolated from human faeces.</title>
        <authorList>
            <person name="Danylec N."/>
            <person name="Gobl A."/>
            <person name="Stoll D.A."/>
            <person name="Hetzer B."/>
            <person name="Kulling S.E."/>
            <person name="Huch M."/>
        </authorList>
    </citation>
    <scope>NUCLEOTIDE SEQUENCE [LARGE SCALE GENOMIC DNA]</scope>
    <source>
        <strain evidence="4 5">ResAG-85</strain>
    </source>
</reference>
<proteinExistence type="predicted"/>
<protein>
    <submittedName>
        <fullName evidence="4">Acetyl-CoA carboxylase biotin carboxyl carrier protein subunit</fullName>
    </submittedName>
    <submittedName>
        <fullName evidence="3">Biotin/lipoyl-binding protein</fullName>
    </submittedName>
</protein>